<dbReference type="GO" id="GO:0009279">
    <property type="term" value="C:cell outer membrane"/>
    <property type="evidence" value="ECO:0007669"/>
    <property type="project" value="UniProtKB-SubCell"/>
</dbReference>
<evidence type="ECO:0000256" key="2">
    <source>
        <dbReference type="ARBA" id="ARBA00006275"/>
    </source>
</evidence>
<keyword evidence="3" id="KW-0732">Signal</keyword>
<evidence type="ECO:0000256" key="1">
    <source>
        <dbReference type="ARBA" id="ARBA00004442"/>
    </source>
</evidence>
<evidence type="ECO:0000259" key="6">
    <source>
        <dbReference type="Pfam" id="PF07980"/>
    </source>
</evidence>
<keyword evidence="5" id="KW-0998">Cell outer membrane</keyword>
<dbReference type="KEGG" id="senf:GJR95_05630"/>
<dbReference type="SUPFAM" id="SSF48452">
    <property type="entry name" value="TPR-like"/>
    <property type="match status" value="1"/>
</dbReference>
<evidence type="ECO:0000313" key="9">
    <source>
        <dbReference type="Proteomes" id="UP000464577"/>
    </source>
</evidence>
<keyword evidence="9" id="KW-1185">Reference proteome</keyword>
<dbReference type="Pfam" id="PF14322">
    <property type="entry name" value="SusD-like_3"/>
    <property type="match status" value="1"/>
</dbReference>
<dbReference type="Proteomes" id="UP000464577">
    <property type="component" value="Chromosome"/>
</dbReference>
<dbReference type="Pfam" id="PF07980">
    <property type="entry name" value="SusD_RagB"/>
    <property type="match status" value="1"/>
</dbReference>
<accession>A0A6P1VP88</accession>
<evidence type="ECO:0000256" key="5">
    <source>
        <dbReference type="ARBA" id="ARBA00023237"/>
    </source>
</evidence>
<evidence type="ECO:0000313" key="8">
    <source>
        <dbReference type="EMBL" id="QHV94525.1"/>
    </source>
</evidence>
<evidence type="ECO:0000256" key="3">
    <source>
        <dbReference type="ARBA" id="ARBA00022729"/>
    </source>
</evidence>
<evidence type="ECO:0000256" key="4">
    <source>
        <dbReference type="ARBA" id="ARBA00023136"/>
    </source>
</evidence>
<feature type="domain" description="RagB/SusD" evidence="6">
    <location>
        <begin position="314"/>
        <end position="450"/>
    </location>
</feature>
<dbReference type="PROSITE" id="PS51257">
    <property type="entry name" value="PROKAR_LIPOPROTEIN"/>
    <property type="match status" value="1"/>
</dbReference>
<dbReference type="InterPro" id="IPR033985">
    <property type="entry name" value="SusD-like_N"/>
</dbReference>
<sequence length="482" mass="54260">MKHKLIIYTICLGLIGSGCEQDLVEKPLSFISPANFFTSKDSFEAAANGLYAQLPALYGGEAEKPKELFADYNDQPSATENTLQIWQNNPGTTYWAFRNTWQGWYQMISNANQLLEKLPAASFLTDVDRKRLEGEAKALRGFAYFNLVQLFGDVPLRTQTVQSFDQVAIPRSPQKDIYALIVADLITAEQQLPETAAQGRVNKWVATALLAKVYLTMAGNPLNQTAFFKDARDKAIAVINSGKYSLIPDYGKVFHNSAYTSESIWEILYNGVVSGNDRQTITYPGTGYSPILLPTMAFVNSFPKGDRRKDWGIVTTTKDQADNTLRPYYNKYVDPEFVSQNLTPTAVAGKLIYTTPIFRLAEMYLIAAEAENELAGPTLAYSFINTIRERARINKSDPTQVPALAGLSKDQFREAVFNERRWELYAEDQAWFDLKRTNNFAKVQQARGDKLSVPIGNYNNTWLIPDFEIQNNNIPQNPTYGK</sequence>
<name>A0A6P1VP88_9BACT</name>
<evidence type="ECO:0000259" key="7">
    <source>
        <dbReference type="Pfam" id="PF14322"/>
    </source>
</evidence>
<dbReference type="InterPro" id="IPR011990">
    <property type="entry name" value="TPR-like_helical_dom_sf"/>
</dbReference>
<dbReference type="RefSeq" id="WP_162384944.1">
    <property type="nucleotide sequence ID" value="NZ_CP045997.1"/>
</dbReference>
<organism evidence="8 9">
    <name type="scientific">Spirosoma endbachense</name>
    <dbReference type="NCBI Taxonomy" id="2666025"/>
    <lineage>
        <taxon>Bacteria</taxon>
        <taxon>Pseudomonadati</taxon>
        <taxon>Bacteroidota</taxon>
        <taxon>Cytophagia</taxon>
        <taxon>Cytophagales</taxon>
        <taxon>Cytophagaceae</taxon>
        <taxon>Spirosoma</taxon>
    </lineage>
</organism>
<reference evidence="8 9" key="1">
    <citation type="submission" date="2019-11" db="EMBL/GenBank/DDBJ databases">
        <title>Spirosoma endbachense sp. nov., isolated from a natural salt meadow.</title>
        <authorList>
            <person name="Rojas J."/>
            <person name="Ambika Manirajan B."/>
            <person name="Ratering S."/>
            <person name="Suarez C."/>
            <person name="Geissler-Plaum R."/>
            <person name="Schnell S."/>
        </authorList>
    </citation>
    <scope>NUCLEOTIDE SEQUENCE [LARGE SCALE GENOMIC DNA]</scope>
    <source>
        <strain evidence="8 9">I-24</strain>
    </source>
</reference>
<feature type="domain" description="SusD-like N-terminal" evidence="7">
    <location>
        <begin position="43"/>
        <end position="215"/>
    </location>
</feature>
<protein>
    <submittedName>
        <fullName evidence="8">RagB/SusD family nutrient uptake outer membrane protein</fullName>
    </submittedName>
</protein>
<gene>
    <name evidence="8" type="ORF">GJR95_05630</name>
</gene>
<dbReference type="EMBL" id="CP045997">
    <property type="protein sequence ID" value="QHV94525.1"/>
    <property type="molecule type" value="Genomic_DNA"/>
</dbReference>
<comment type="similarity">
    <text evidence="2">Belongs to the SusD family.</text>
</comment>
<dbReference type="CDD" id="cd08977">
    <property type="entry name" value="SusD"/>
    <property type="match status" value="1"/>
</dbReference>
<proteinExistence type="inferred from homology"/>
<dbReference type="InterPro" id="IPR012944">
    <property type="entry name" value="SusD_RagB_dom"/>
</dbReference>
<keyword evidence="4" id="KW-0472">Membrane</keyword>
<dbReference type="AlphaFoldDB" id="A0A6P1VP88"/>
<dbReference type="Gene3D" id="1.25.40.390">
    <property type="match status" value="1"/>
</dbReference>
<comment type="subcellular location">
    <subcellularLocation>
        <location evidence="1">Cell outer membrane</location>
    </subcellularLocation>
</comment>